<accession>A0A6C0KDA9</accession>
<dbReference type="AlphaFoldDB" id="A0A6C0KDA9"/>
<evidence type="ECO:0000313" key="1">
    <source>
        <dbReference type="EMBL" id="QHU14298.1"/>
    </source>
</evidence>
<dbReference type="EMBL" id="MN740839">
    <property type="protein sequence ID" value="QHU14298.1"/>
    <property type="molecule type" value="Genomic_DNA"/>
</dbReference>
<sequence>MLPQLPIELVNKILITRPTHPVARLIVNAGKVDYFKRSLEEFRDLGEEAQNQIYNFEDYYEDTGSEEDLIAYLQDPTTPLKKFLIRLEELDRYYQREKDHIAGAVQTSIADFNTSTFGFDSAEDLIQFGDENAIMVDGNKCFLYKEVYTKPPPDHPLCLKGAKRKDLLAMCKRLGLRRYSKLRRKGLIALLKYSPYF</sequence>
<organism evidence="1">
    <name type="scientific">viral metagenome</name>
    <dbReference type="NCBI Taxonomy" id="1070528"/>
    <lineage>
        <taxon>unclassified sequences</taxon>
        <taxon>metagenomes</taxon>
        <taxon>organismal metagenomes</taxon>
    </lineage>
</organism>
<name>A0A6C0KDA9_9ZZZZ</name>
<reference evidence="1" key="1">
    <citation type="journal article" date="2020" name="Nature">
        <title>Giant virus diversity and host interactions through global metagenomics.</title>
        <authorList>
            <person name="Schulz F."/>
            <person name="Roux S."/>
            <person name="Paez-Espino D."/>
            <person name="Jungbluth S."/>
            <person name="Walsh D.A."/>
            <person name="Denef V.J."/>
            <person name="McMahon K.D."/>
            <person name="Konstantinidis K.T."/>
            <person name="Eloe-Fadrosh E.A."/>
            <person name="Kyrpides N.C."/>
            <person name="Woyke T."/>
        </authorList>
    </citation>
    <scope>NUCLEOTIDE SEQUENCE</scope>
    <source>
        <strain evidence="1">GVMAG-S-1102113-118</strain>
    </source>
</reference>
<protein>
    <submittedName>
        <fullName evidence="1">Uncharacterized protein</fullName>
    </submittedName>
</protein>
<proteinExistence type="predicted"/>